<dbReference type="Proteomes" id="UP000465221">
    <property type="component" value="Unassembled WGS sequence"/>
</dbReference>
<dbReference type="EMBL" id="BLKC01000007">
    <property type="protein sequence ID" value="GFF25978.1"/>
    <property type="molecule type" value="Genomic_DNA"/>
</dbReference>
<dbReference type="AlphaFoldDB" id="A0A8H3RIT9"/>
<gene>
    <name evidence="2" type="ORF">IFM46972_01623</name>
</gene>
<evidence type="ECO:0000313" key="2">
    <source>
        <dbReference type="EMBL" id="GFF25978.1"/>
    </source>
</evidence>
<accession>A0A8H3RIT9</accession>
<name>A0A8H3RIT9_9EURO</name>
<feature type="compositionally biased region" description="Polar residues" evidence="1">
    <location>
        <begin position="70"/>
        <end position="81"/>
    </location>
</feature>
<organism evidence="2 3">
    <name type="scientific">Aspergillus udagawae</name>
    <dbReference type="NCBI Taxonomy" id="91492"/>
    <lineage>
        <taxon>Eukaryota</taxon>
        <taxon>Fungi</taxon>
        <taxon>Dikarya</taxon>
        <taxon>Ascomycota</taxon>
        <taxon>Pezizomycotina</taxon>
        <taxon>Eurotiomycetes</taxon>
        <taxon>Eurotiomycetidae</taxon>
        <taxon>Eurotiales</taxon>
        <taxon>Aspergillaceae</taxon>
        <taxon>Aspergillus</taxon>
        <taxon>Aspergillus subgen. Fumigati</taxon>
    </lineage>
</organism>
<evidence type="ECO:0000256" key="1">
    <source>
        <dbReference type="SAM" id="MobiDB-lite"/>
    </source>
</evidence>
<reference evidence="2 3" key="1">
    <citation type="submission" date="2020-01" db="EMBL/GenBank/DDBJ databases">
        <title>Draft genome sequence of Aspergillus udagawae IFM 46972.</title>
        <authorList>
            <person name="Takahashi H."/>
            <person name="Yaguchi T."/>
        </authorList>
    </citation>
    <scope>NUCLEOTIDE SEQUENCE [LARGE SCALE GENOMIC DNA]</scope>
    <source>
        <strain evidence="2 3">IFM 46972</strain>
    </source>
</reference>
<comment type="caution">
    <text evidence="2">The sequence shown here is derived from an EMBL/GenBank/DDBJ whole genome shotgun (WGS) entry which is preliminary data.</text>
</comment>
<feature type="compositionally biased region" description="Basic and acidic residues" evidence="1">
    <location>
        <begin position="42"/>
        <end position="64"/>
    </location>
</feature>
<feature type="region of interest" description="Disordered" evidence="1">
    <location>
        <begin position="41"/>
        <end position="81"/>
    </location>
</feature>
<evidence type="ECO:0000313" key="3">
    <source>
        <dbReference type="Proteomes" id="UP000465221"/>
    </source>
</evidence>
<protein>
    <submittedName>
        <fullName evidence="2">Uncharacterized protein</fullName>
    </submittedName>
</protein>
<sequence>MKNILEILPIRQIQKRSRIQISSLKSTLHLRLDSIPLLVLPPEEKAKYGDKNDLDQMRDDHGPDAEGWSATKSEGGNSSEN</sequence>
<proteinExistence type="predicted"/>